<protein>
    <submittedName>
        <fullName evidence="1">Uncharacterized protein</fullName>
    </submittedName>
</protein>
<proteinExistence type="predicted"/>
<sequence>MFCPCAAHSLFQLVTAYFAFENHSLVLYSKTSDGRWGFSLTD</sequence>
<accession>A0A8D9UHT5</accession>
<dbReference type="EMBL" id="BK029940">
    <property type="protein sequence ID" value="DAD55933.1"/>
    <property type="molecule type" value="Genomic_DNA"/>
</dbReference>
<evidence type="ECO:0000313" key="1">
    <source>
        <dbReference type="EMBL" id="DAD55933.1"/>
    </source>
</evidence>
<organism evidence="1">
    <name type="scientific">Bacteriophage sp</name>
    <dbReference type="NCBI Taxonomy" id="38018"/>
    <lineage>
        <taxon>Viruses</taxon>
    </lineage>
</organism>
<reference evidence="1" key="1">
    <citation type="journal article" date="2021" name="Proc. Natl. Acad. Sci. U.S.A.">
        <title>A Catalog of Tens of Thousands of Viruses from Human Metagenomes Reveals Hidden Associations with Chronic Diseases.</title>
        <authorList>
            <person name="Tisza M.J."/>
            <person name="Buck C.B."/>
        </authorList>
    </citation>
    <scope>NUCLEOTIDE SEQUENCE</scope>
    <source>
        <strain evidence="1">CtOZu12</strain>
    </source>
</reference>
<name>A0A8D9UHT5_9VIRU</name>